<reference evidence="2" key="1">
    <citation type="journal article" date="2021" name="bioRxiv">
        <title>Whole Genome Assembly and Annotation of Northern Wild Rice, Zizania palustris L., Supports a Whole Genome Duplication in the Zizania Genus.</title>
        <authorList>
            <person name="Haas M."/>
            <person name="Kono T."/>
            <person name="Macchietto M."/>
            <person name="Millas R."/>
            <person name="McGilp L."/>
            <person name="Shao M."/>
            <person name="Duquette J."/>
            <person name="Hirsch C.N."/>
            <person name="Kimball J."/>
        </authorList>
    </citation>
    <scope>NUCLEOTIDE SEQUENCE</scope>
    <source>
        <tissue evidence="2">Fresh leaf tissue</tissue>
    </source>
</reference>
<evidence type="ECO:0000313" key="3">
    <source>
        <dbReference type="Proteomes" id="UP000729402"/>
    </source>
</evidence>
<dbReference type="Proteomes" id="UP000729402">
    <property type="component" value="Unassembled WGS sequence"/>
</dbReference>
<evidence type="ECO:0000313" key="2">
    <source>
        <dbReference type="EMBL" id="KAG8076704.1"/>
    </source>
</evidence>
<reference evidence="2" key="2">
    <citation type="submission" date="2021-02" db="EMBL/GenBank/DDBJ databases">
        <authorList>
            <person name="Kimball J.A."/>
            <person name="Haas M.W."/>
            <person name="Macchietto M."/>
            <person name="Kono T."/>
            <person name="Duquette J."/>
            <person name="Shao M."/>
        </authorList>
    </citation>
    <scope>NUCLEOTIDE SEQUENCE</scope>
    <source>
        <tissue evidence="2">Fresh leaf tissue</tissue>
    </source>
</reference>
<name>A0A8J5TD86_ZIZPA</name>
<evidence type="ECO:0000256" key="1">
    <source>
        <dbReference type="SAM" id="MobiDB-lite"/>
    </source>
</evidence>
<sequence length="112" mass="12525">MNSRIKHQYGRPTNRQYNRLIGSVVATSSNSGQAGSSASAISKTESRTVRLSPVDIAQRRKEGKYFYCDEPFTAGHKSLFKHLFNIEVLGDEEDNTQSDMADMAAPCSYKSW</sequence>
<comment type="caution">
    <text evidence="2">The sequence shown here is derived from an EMBL/GenBank/DDBJ whole genome shotgun (WGS) entry which is preliminary data.</text>
</comment>
<proteinExistence type="predicted"/>
<organism evidence="2 3">
    <name type="scientific">Zizania palustris</name>
    <name type="common">Northern wild rice</name>
    <dbReference type="NCBI Taxonomy" id="103762"/>
    <lineage>
        <taxon>Eukaryota</taxon>
        <taxon>Viridiplantae</taxon>
        <taxon>Streptophyta</taxon>
        <taxon>Embryophyta</taxon>
        <taxon>Tracheophyta</taxon>
        <taxon>Spermatophyta</taxon>
        <taxon>Magnoliopsida</taxon>
        <taxon>Liliopsida</taxon>
        <taxon>Poales</taxon>
        <taxon>Poaceae</taxon>
        <taxon>BOP clade</taxon>
        <taxon>Oryzoideae</taxon>
        <taxon>Oryzeae</taxon>
        <taxon>Zizaniinae</taxon>
        <taxon>Zizania</taxon>
    </lineage>
</organism>
<gene>
    <name evidence="2" type="ORF">GUJ93_ZPchr0006g41543</name>
</gene>
<feature type="region of interest" description="Disordered" evidence="1">
    <location>
        <begin position="22"/>
        <end position="50"/>
    </location>
</feature>
<keyword evidence="3" id="KW-1185">Reference proteome</keyword>
<accession>A0A8J5TD86</accession>
<protein>
    <submittedName>
        <fullName evidence="2">Uncharacterized protein</fullName>
    </submittedName>
</protein>
<feature type="compositionally biased region" description="Low complexity" evidence="1">
    <location>
        <begin position="26"/>
        <end position="42"/>
    </location>
</feature>
<dbReference type="AlphaFoldDB" id="A0A8J5TD86"/>
<dbReference type="EMBL" id="JAAALK010000283">
    <property type="protein sequence ID" value="KAG8076704.1"/>
    <property type="molecule type" value="Genomic_DNA"/>
</dbReference>